<dbReference type="Pfam" id="PF13365">
    <property type="entry name" value="Trypsin_2"/>
    <property type="match status" value="1"/>
</dbReference>
<dbReference type="InterPro" id="IPR011990">
    <property type="entry name" value="TPR-like_helical_dom_sf"/>
</dbReference>
<feature type="non-terminal residue" evidence="1">
    <location>
        <position position="296"/>
    </location>
</feature>
<organism evidence="1">
    <name type="scientific">marine metagenome</name>
    <dbReference type="NCBI Taxonomy" id="408172"/>
    <lineage>
        <taxon>unclassified sequences</taxon>
        <taxon>metagenomes</taxon>
        <taxon>ecological metagenomes</taxon>
    </lineage>
</organism>
<accession>A0A382U3M6</accession>
<dbReference type="AlphaFoldDB" id="A0A382U3M6"/>
<protein>
    <submittedName>
        <fullName evidence="1">Uncharacterized protein</fullName>
    </submittedName>
</protein>
<dbReference type="Gene3D" id="2.40.10.120">
    <property type="match status" value="1"/>
</dbReference>
<dbReference type="Gene3D" id="1.25.40.10">
    <property type="entry name" value="Tetratricopeptide repeat domain"/>
    <property type="match status" value="1"/>
</dbReference>
<dbReference type="SUPFAM" id="SSF50494">
    <property type="entry name" value="Trypsin-like serine proteases"/>
    <property type="match status" value="1"/>
</dbReference>
<dbReference type="InterPro" id="IPR019734">
    <property type="entry name" value="TPR_rpt"/>
</dbReference>
<dbReference type="InterPro" id="IPR009003">
    <property type="entry name" value="Peptidase_S1_PA"/>
</dbReference>
<feature type="non-terminal residue" evidence="1">
    <location>
        <position position="1"/>
    </location>
</feature>
<dbReference type="SMART" id="SM00028">
    <property type="entry name" value="TPR"/>
    <property type="match status" value="2"/>
</dbReference>
<dbReference type="EMBL" id="UINC01141275">
    <property type="protein sequence ID" value="SVD28919.1"/>
    <property type="molecule type" value="Genomic_DNA"/>
</dbReference>
<dbReference type="PROSITE" id="PS50005">
    <property type="entry name" value="TPR"/>
    <property type="match status" value="1"/>
</dbReference>
<dbReference type="SUPFAM" id="SSF48452">
    <property type="entry name" value="TPR-like"/>
    <property type="match status" value="1"/>
</dbReference>
<evidence type="ECO:0000313" key="1">
    <source>
        <dbReference type="EMBL" id="SVD28919.1"/>
    </source>
</evidence>
<name>A0A382U3M6_9ZZZZ</name>
<gene>
    <name evidence="1" type="ORF">METZ01_LOCUS381773</name>
</gene>
<reference evidence="1" key="1">
    <citation type="submission" date="2018-05" db="EMBL/GenBank/DDBJ databases">
        <authorList>
            <person name="Lanie J.A."/>
            <person name="Ng W.-L."/>
            <person name="Kazmierczak K.M."/>
            <person name="Andrzejewski T.M."/>
            <person name="Davidsen T.M."/>
            <person name="Wayne K.J."/>
            <person name="Tettelin H."/>
            <person name="Glass J.I."/>
            <person name="Rusch D."/>
            <person name="Podicherti R."/>
            <person name="Tsui H.-C.T."/>
            <person name="Winkler M.E."/>
        </authorList>
    </citation>
    <scope>NUCLEOTIDE SEQUENCE</scope>
</reference>
<proteinExistence type="predicted"/>
<sequence length="296" mass="32962">LLFTFCMVSGAHARTAEEWYAMGFEQSLEGDRQKAVRSYQQALRLNKNWPKAHHNLALLFYHLKDGVKAVHHLRLAEKLYLKDSSPESKRNLQIVQKNLEKTYAKFDLNSEEFEDLSTMHPVTHSPTWAVKGYGFAMRGYVFTLANSLGDAEQVRVRFGNQPPMSAKIVQRYIIYDLALLKLETEKPGLLLADSSVHQVGDFLESPDIDGGGSDSSPLMKGKVAGLKAIMNDKNIFELDFPSPPVPGSPLLNEEGQVVGIILSTSQIVKNFQAAGMPPDGSIALKSSYLSRIFSLY</sequence>